<evidence type="ECO:0000313" key="2">
    <source>
        <dbReference type="EMBL" id="UXY24237.1"/>
    </source>
</evidence>
<dbReference type="CDD" id="cd00161">
    <property type="entry name" value="beta-trefoil_Ricin-like"/>
    <property type="match status" value="1"/>
</dbReference>
<dbReference type="Pfam" id="PF14200">
    <property type="entry name" value="RicinB_lectin_2"/>
    <property type="match status" value="1"/>
</dbReference>
<name>A0ABY6EC68_9ACTN</name>
<dbReference type="Gene3D" id="2.80.10.50">
    <property type="match status" value="3"/>
</dbReference>
<dbReference type="PROSITE" id="PS50231">
    <property type="entry name" value="RICIN_B_LECTIN"/>
    <property type="match status" value="1"/>
</dbReference>
<organism evidence="2 3">
    <name type="scientific">Streptomyces cynarae</name>
    <dbReference type="NCBI Taxonomy" id="2981134"/>
    <lineage>
        <taxon>Bacteria</taxon>
        <taxon>Bacillati</taxon>
        <taxon>Actinomycetota</taxon>
        <taxon>Actinomycetes</taxon>
        <taxon>Kitasatosporales</taxon>
        <taxon>Streptomycetaceae</taxon>
        <taxon>Streptomyces</taxon>
    </lineage>
</organism>
<accession>A0ABY6EC68</accession>
<evidence type="ECO:0000313" key="3">
    <source>
        <dbReference type="Proteomes" id="UP001061298"/>
    </source>
</evidence>
<dbReference type="SUPFAM" id="SSF50370">
    <property type="entry name" value="Ricin B-like lectins"/>
    <property type="match status" value="1"/>
</dbReference>
<keyword evidence="3" id="KW-1185">Reference proteome</keyword>
<dbReference type="EMBL" id="CP106793">
    <property type="protein sequence ID" value="UXY24237.1"/>
    <property type="molecule type" value="Genomic_DNA"/>
</dbReference>
<proteinExistence type="predicted"/>
<evidence type="ECO:0000259" key="1">
    <source>
        <dbReference type="SMART" id="SM00458"/>
    </source>
</evidence>
<dbReference type="Proteomes" id="UP001061298">
    <property type="component" value="Chromosome"/>
</dbReference>
<dbReference type="InterPro" id="IPR000772">
    <property type="entry name" value="Ricin_B_lectin"/>
</dbReference>
<dbReference type="InterPro" id="IPR035992">
    <property type="entry name" value="Ricin_B-like_lectins"/>
</dbReference>
<reference evidence="2" key="1">
    <citation type="submission" date="2022-10" db="EMBL/GenBank/DDBJ databases">
        <authorList>
            <person name="Mo P."/>
        </authorList>
    </citation>
    <scope>NUCLEOTIDE SEQUENCE</scope>
    <source>
        <strain evidence="2">HUAS 13-4</strain>
    </source>
</reference>
<protein>
    <submittedName>
        <fullName evidence="2">RICIN domain-containing protein</fullName>
    </submittedName>
</protein>
<gene>
    <name evidence="2" type="ORF">N8I84_40375</name>
</gene>
<dbReference type="RefSeq" id="WP_263234475.1">
    <property type="nucleotide sequence ID" value="NZ_CP106793.1"/>
</dbReference>
<sequence>MTGSAITLGGSPARHMDVNGGSTADGASIIQWWNSGTANQQWNIVRVSGQLYKIVSRNSGKVLDLGWASHWRSTALQQDTYNGSNNQLWYFEPTSGGYLIRSFESRQILEVSGGSTTGGAAIDQSMPVNESFQAWTIQ</sequence>
<feature type="domain" description="Ricin B lectin" evidence="1">
    <location>
        <begin position="2"/>
        <end position="138"/>
    </location>
</feature>
<dbReference type="SMART" id="SM00458">
    <property type="entry name" value="RICIN"/>
    <property type="match status" value="1"/>
</dbReference>